<sequence length="94" mass="10801">EIFASFDILVDSMSRLHVGYMTPYFRTNAVYAERDQPKKYKVQIMHNAHAVSAFTDERLITGINRTREQNQEGAVPSVKPPPITLLLFRQAVHQ</sequence>
<accession>A0ABN9SXX3</accession>
<evidence type="ECO:0000313" key="1">
    <source>
        <dbReference type="EMBL" id="CAK0837443.1"/>
    </source>
</evidence>
<keyword evidence="2" id="KW-1185">Reference proteome</keyword>
<feature type="non-terminal residue" evidence="1">
    <location>
        <position position="94"/>
    </location>
</feature>
<organism evidence="1 2">
    <name type="scientific">Prorocentrum cordatum</name>
    <dbReference type="NCBI Taxonomy" id="2364126"/>
    <lineage>
        <taxon>Eukaryota</taxon>
        <taxon>Sar</taxon>
        <taxon>Alveolata</taxon>
        <taxon>Dinophyceae</taxon>
        <taxon>Prorocentrales</taxon>
        <taxon>Prorocentraceae</taxon>
        <taxon>Prorocentrum</taxon>
    </lineage>
</organism>
<proteinExistence type="predicted"/>
<evidence type="ECO:0000313" key="2">
    <source>
        <dbReference type="Proteomes" id="UP001189429"/>
    </source>
</evidence>
<name>A0ABN9SXX3_9DINO</name>
<gene>
    <name evidence="1" type="ORF">PCOR1329_LOCUS33641</name>
</gene>
<feature type="non-terminal residue" evidence="1">
    <location>
        <position position="1"/>
    </location>
</feature>
<comment type="caution">
    <text evidence="1">The sequence shown here is derived from an EMBL/GenBank/DDBJ whole genome shotgun (WGS) entry which is preliminary data.</text>
</comment>
<protein>
    <submittedName>
        <fullName evidence="1">Uncharacterized protein</fullName>
    </submittedName>
</protein>
<dbReference type="Proteomes" id="UP001189429">
    <property type="component" value="Unassembled WGS sequence"/>
</dbReference>
<reference evidence="1" key="1">
    <citation type="submission" date="2023-10" db="EMBL/GenBank/DDBJ databases">
        <authorList>
            <person name="Chen Y."/>
            <person name="Shah S."/>
            <person name="Dougan E. K."/>
            <person name="Thang M."/>
            <person name="Chan C."/>
        </authorList>
    </citation>
    <scope>NUCLEOTIDE SEQUENCE [LARGE SCALE GENOMIC DNA]</scope>
</reference>
<dbReference type="EMBL" id="CAUYUJ010014154">
    <property type="protein sequence ID" value="CAK0837443.1"/>
    <property type="molecule type" value="Genomic_DNA"/>
</dbReference>